<dbReference type="AlphaFoldDB" id="A0A855XR37"/>
<dbReference type="GO" id="GO:0003690">
    <property type="term" value="F:double-stranded DNA binding"/>
    <property type="evidence" value="ECO:0007669"/>
    <property type="project" value="InterPro"/>
</dbReference>
<reference evidence="1 2" key="1">
    <citation type="submission" date="2018-05" db="EMBL/GenBank/DDBJ databases">
        <title>Freshwater and sediment microbial communities from various areas in North America, analyzing microbe dynamics in response to fracking.</title>
        <authorList>
            <person name="Lamendella R."/>
        </authorList>
    </citation>
    <scope>NUCLEOTIDE SEQUENCE [LARGE SCALE GENOMIC DNA]</scope>
    <source>
        <strain evidence="1 2">DB-3</strain>
    </source>
</reference>
<sequence>MNSLNPLFQAELDELEQQEQEERQRFTVDSLDSLNWAFRKLAALEAKGAEVNKLADAEVYRIEDYRRREHEKLQRDKDFFQALVAEYAARRREEDPKFKSEKTPYGAISFKKQQPKWNYNDQDLVSWLNERGYDHLVRVKWEPSKTDIKKAFTVNESGVVIDANGEPVEGIHVEYRGDEVVIKPEV</sequence>
<dbReference type="SUPFAM" id="SSF161266">
    <property type="entry name" value="Gam-like"/>
    <property type="match status" value="1"/>
</dbReference>
<dbReference type="RefSeq" id="WP_110000767.1">
    <property type="nucleotide sequence ID" value="NZ_QGTZ01000009.1"/>
</dbReference>
<dbReference type="EMBL" id="QGTZ01000009">
    <property type="protein sequence ID" value="PWW37346.1"/>
    <property type="molecule type" value="Genomic_DNA"/>
</dbReference>
<gene>
    <name evidence="1" type="ORF">DET56_109232</name>
</gene>
<dbReference type="GO" id="GO:0042262">
    <property type="term" value="P:DNA protection"/>
    <property type="evidence" value="ECO:0007669"/>
    <property type="project" value="InterPro"/>
</dbReference>
<evidence type="ECO:0000313" key="2">
    <source>
        <dbReference type="Proteomes" id="UP000247078"/>
    </source>
</evidence>
<name>A0A855XR37_9BACL</name>
<proteinExistence type="predicted"/>
<protein>
    <submittedName>
        <fullName evidence="1">Gam-like protein</fullName>
    </submittedName>
</protein>
<dbReference type="Proteomes" id="UP000247078">
    <property type="component" value="Unassembled WGS sequence"/>
</dbReference>
<dbReference type="Pfam" id="PF07352">
    <property type="entry name" value="Phage_Mu_Gam"/>
    <property type="match status" value="1"/>
</dbReference>
<organism evidence="1 2">
    <name type="scientific">Paenibacillus pabuli</name>
    <dbReference type="NCBI Taxonomy" id="1472"/>
    <lineage>
        <taxon>Bacteria</taxon>
        <taxon>Bacillati</taxon>
        <taxon>Bacillota</taxon>
        <taxon>Bacilli</taxon>
        <taxon>Bacillales</taxon>
        <taxon>Paenibacillaceae</taxon>
        <taxon>Paenibacillus</taxon>
    </lineage>
</organism>
<evidence type="ECO:0000313" key="1">
    <source>
        <dbReference type="EMBL" id="PWW37346.1"/>
    </source>
</evidence>
<accession>A0A855XR37</accession>
<comment type="caution">
    <text evidence="1">The sequence shown here is derived from an EMBL/GenBank/DDBJ whole genome shotgun (WGS) entry which is preliminary data.</text>
</comment>
<dbReference type="InterPro" id="IPR009951">
    <property type="entry name" value="Host-nuc_inhib_Gam"/>
</dbReference>